<dbReference type="Proteomes" id="UP000500953">
    <property type="component" value="Chromosome"/>
</dbReference>
<accession>A0A6G9Z260</accession>
<evidence type="ECO:0000256" key="2">
    <source>
        <dbReference type="ARBA" id="ARBA00023125"/>
    </source>
</evidence>
<evidence type="ECO:0000313" key="7">
    <source>
        <dbReference type="Proteomes" id="UP000500953"/>
    </source>
</evidence>
<dbReference type="AlphaFoldDB" id="A0A6G9Z260"/>
<dbReference type="InterPro" id="IPR036390">
    <property type="entry name" value="WH_DNA-bd_sf"/>
</dbReference>
<dbReference type="RefSeq" id="WP_167486885.1">
    <property type="nucleotide sequence ID" value="NZ_CP046173.1"/>
</dbReference>
<dbReference type="Pfam" id="PF01638">
    <property type="entry name" value="HxlR"/>
    <property type="match status" value="1"/>
</dbReference>
<dbReference type="InterPro" id="IPR002577">
    <property type="entry name" value="HTH_HxlR"/>
</dbReference>
<dbReference type="PANTHER" id="PTHR33204">
    <property type="entry name" value="TRANSCRIPTIONAL REGULATOR, MARR FAMILY"/>
    <property type="match status" value="1"/>
</dbReference>
<gene>
    <name evidence="6" type="ORF">F6W96_16200</name>
</gene>
<dbReference type="PANTHER" id="PTHR33204:SF18">
    <property type="entry name" value="TRANSCRIPTIONAL REGULATORY PROTEIN"/>
    <property type="match status" value="1"/>
</dbReference>
<evidence type="ECO:0000259" key="5">
    <source>
        <dbReference type="PROSITE" id="PS51118"/>
    </source>
</evidence>
<dbReference type="SUPFAM" id="SSF46785">
    <property type="entry name" value="Winged helix' DNA-binding domain"/>
    <property type="match status" value="1"/>
</dbReference>
<organism evidence="6 7">
    <name type="scientific">Nocardia terpenica</name>
    <dbReference type="NCBI Taxonomy" id="455432"/>
    <lineage>
        <taxon>Bacteria</taxon>
        <taxon>Bacillati</taxon>
        <taxon>Actinomycetota</taxon>
        <taxon>Actinomycetes</taxon>
        <taxon>Mycobacteriales</taxon>
        <taxon>Nocardiaceae</taxon>
        <taxon>Nocardia</taxon>
    </lineage>
</organism>
<dbReference type="PROSITE" id="PS51118">
    <property type="entry name" value="HTH_HXLR"/>
    <property type="match status" value="1"/>
</dbReference>
<reference evidence="6 7" key="1">
    <citation type="journal article" date="2019" name="ACS Chem. Biol.">
        <title>Identification and Mobilization of a Cryptic Antibiotic Biosynthesis Gene Locus from a Human-Pathogenic Nocardia Isolate.</title>
        <authorList>
            <person name="Herisse M."/>
            <person name="Ishida K."/>
            <person name="Porter J.L."/>
            <person name="Howden B."/>
            <person name="Hertweck C."/>
            <person name="Stinear T.P."/>
            <person name="Pidot S.J."/>
        </authorList>
    </citation>
    <scope>NUCLEOTIDE SEQUENCE [LARGE SCALE GENOMIC DNA]</scope>
    <source>
        <strain evidence="6 7">AUSMDU00012715</strain>
    </source>
</reference>
<evidence type="ECO:0000313" key="6">
    <source>
        <dbReference type="EMBL" id="QIS19598.1"/>
    </source>
</evidence>
<sequence length="165" mass="18433">MLGRTYDAQNCSIARALEVVGERWSLLIMRDAVFMGVTRFSDFQRRLGLAANILATRLDGFVAAGLMERRKYSEHPDHYEYLLTEKGRAIQPVLVALTMWGDRWAAPEGPPVVYEHAGCGGEIEQAITCSACSESLHPDHVVSRGEPQILPRPTASRRERPAGRR</sequence>
<dbReference type="Gene3D" id="1.10.10.10">
    <property type="entry name" value="Winged helix-like DNA-binding domain superfamily/Winged helix DNA-binding domain"/>
    <property type="match status" value="1"/>
</dbReference>
<dbReference type="InterPro" id="IPR036388">
    <property type="entry name" value="WH-like_DNA-bd_sf"/>
</dbReference>
<feature type="region of interest" description="Disordered" evidence="4">
    <location>
        <begin position="142"/>
        <end position="165"/>
    </location>
</feature>
<proteinExistence type="predicted"/>
<feature type="domain" description="HTH hxlR-type" evidence="5">
    <location>
        <begin position="11"/>
        <end position="109"/>
    </location>
</feature>
<keyword evidence="1" id="KW-0805">Transcription regulation</keyword>
<evidence type="ECO:0000256" key="3">
    <source>
        <dbReference type="ARBA" id="ARBA00023163"/>
    </source>
</evidence>
<dbReference type="GO" id="GO:0003677">
    <property type="term" value="F:DNA binding"/>
    <property type="evidence" value="ECO:0007669"/>
    <property type="project" value="UniProtKB-KW"/>
</dbReference>
<dbReference type="EMBL" id="CP046173">
    <property type="protein sequence ID" value="QIS19598.1"/>
    <property type="molecule type" value="Genomic_DNA"/>
</dbReference>
<keyword evidence="2" id="KW-0238">DNA-binding</keyword>
<name>A0A6G9Z260_9NOCA</name>
<keyword evidence="3" id="KW-0804">Transcription</keyword>
<protein>
    <submittedName>
        <fullName evidence="6">Transcriptional regulator</fullName>
    </submittedName>
</protein>
<evidence type="ECO:0000256" key="1">
    <source>
        <dbReference type="ARBA" id="ARBA00023015"/>
    </source>
</evidence>
<feature type="compositionally biased region" description="Basic and acidic residues" evidence="4">
    <location>
        <begin position="156"/>
        <end position="165"/>
    </location>
</feature>
<evidence type="ECO:0000256" key="4">
    <source>
        <dbReference type="SAM" id="MobiDB-lite"/>
    </source>
</evidence>